<evidence type="ECO:0000313" key="5">
    <source>
        <dbReference type="EMBL" id="QDO91044.1"/>
    </source>
</evidence>
<feature type="domain" description="Protein G-related albumin-binding (GA) module" evidence="3">
    <location>
        <begin position="5"/>
        <end position="39"/>
    </location>
</feature>
<dbReference type="Pfam" id="PF07564">
    <property type="entry name" value="DUF1542"/>
    <property type="match status" value="1"/>
</dbReference>
<gene>
    <name evidence="5" type="ORF">FNV33_02885</name>
</gene>
<dbReference type="RefSeq" id="WP_143333208.1">
    <property type="nucleotide sequence ID" value="NZ_CP041626.1"/>
</dbReference>
<feature type="region of interest" description="Disordered" evidence="2">
    <location>
        <begin position="1"/>
        <end position="21"/>
    </location>
</feature>
<dbReference type="AlphaFoldDB" id="A0A516GHN5"/>
<evidence type="ECO:0000259" key="3">
    <source>
        <dbReference type="Pfam" id="PF01468"/>
    </source>
</evidence>
<dbReference type="Pfam" id="PF01468">
    <property type="entry name" value="GA"/>
    <property type="match status" value="2"/>
</dbReference>
<dbReference type="InterPro" id="IPR002988">
    <property type="entry name" value="GA_module"/>
</dbReference>
<feature type="domain" description="DUF1542" evidence="4">
    <location>
        <begin position="47"/>
        <end position="115"/>
    </location>
</feature>
<keyword evidence="1" id="KW-0175">Coiled coil</keyword>
<protein>
    <submittedName>
        <fullName evidence="5">DUF1542 domain-containing protein</fullName>
    </submittedName>
</protein>
<dbReference type="EMBL" id="CP041626">
    <property type="protein sequence ID" value="QDO91044.1"/>
    <property type="molecule type" value="Genomic_DNA"/>
</dbReference>
<feature type="domain" description="Protein G-related albumin-binding (GA) module" evidence="3">
    <location>
        <begin position="122"/>
        <end position="170"/>
    </location>
</feature>
<sequence length="290" mass="31212">MQHYPALTPEQQDQLSQAIDKATSNKEIAQILQQAEAQAEENYKQGVKAEAIQAIDDAVKAKEMAIEKSDLTTEEKAALKGNVEAHANEAKATIATLDNDVEVAELASEAVTNITLMGMDDETAKATAKDTIAALSTLTPEQQDQLSQAIDKATSNKEIAQILQQAEAQAEENYKQGVKAEAEVHRKLVEAELGSTPNDSASAEAELTREELSKSGEFSNPDGFEEENLGDYYVGSEDEADATAEDFAGEFDKNDAHGKLVESELGATPNDSASAEAELTRRVIKIRGIQ</sequence>
<reference evidence="5 6" key="1">
    <citation type="submission" date="2019-07" db="EMBL/GenBank/DDBJ databases">
        <title>Genome assembly of a nasal isolate of Dolosigranulum pigrum from a chronic sinusitis patient.</title>
        <authorList>
            <person name="Baig S."/>
            <person name="Overballe-Petersen S."/>
            <person name="Kaspar U."/>
            <person name="Rendboe A."/>
            <person name="de Man T."/>
            <person name="Liu C."/>
            <person name="Price L.B."/>
            <person name="Stegger M."/>
            <person name="Becker K."/>
            <person name="Skytt Andersen P."/>
        </authorList>
    </citation>
    <scope>NUCLEOTIDE SEQUENCE [LARGE SCALE GENOMIC DNA]</scope>
    <source>
        <strain evidence="5 6">83VPs-KB5</strain>
    </source>
</reference>
<feature type="compositionally biased region" description="Acidic residues" evidence="2">
    <location>
        <begin position="236"/>
        <end position="249"/>
    </location>
</feature>
<dbReference type="Gene3D" id="1.20.5.420">
    <property type="entry name" value="Immunoglobulin FC, subunit C"/>
    <property type="match status" value="1"/>
</dbReference>
<organism evidence="5 6">
    <name type="scientific">Dolosigranulum pigrum</name>
    <dbReference type="NCBI Taxonomy" id="29394"/>
    <lineage>
        <taxon>Bacteria</taxon>
        <taxon>Bacillati</taxon>
        <taxon>Bacillota</taxon>
        <taxon>Bacilli</taxon>
        <taxon>Lactobacillales</taxon>
        <taxon>Carnobacteriaceae</taxon>
        <taxon>Dolosigranulum</taxon>
    </lineage>
</organism>
<dbReference type="Proteomes" id="UP000315953">
    <property type="component" value="Chromosome"/>
</dbReference>
<name>A0A516GHN5_9LACT</name>
<evidence type="ECO:0000256" key="2">
    <source>
        <dbReference type="SAM" id="MobiDB-lite"/>
    </source>
</evidence>
<accession>A0A516GHN5</accession>
<evidence type="ECO:0000259" key="4">
    <source>
        <dbReference type="Pfam" id="PF07564"/>
    </source>
</evidence>
<evidence type="ECO:0000256" key="1">
    <source>
        <dbReference type="SAM" id="Coils"/>
    </source>
</evidence>
<dbReference type="InterPro" id="IPR011439">
    <property type="entry name" value="DUF1542"/>
</dbReference>
<proteinExistence type="predicted"/>
<feature type="compositionally biased region" description="Basic and acidic residues" evidence="2">
    <location>
        <begin position="250"/>
        <end position="262"/>
    </location>
</feature>
<feature type="region of interest" description="Disordered" evidence="2">
    <location>
        <begin position="193"/>
        <end position="276"/>
    </location>
</feature>
<feature type="coiled-coil region" evidence="1">
    <location>
        <begin position="156"/>
        <end position="183"/>
    </location>
</feature>
<evidence type="ECO:0000313" key="6">
    <source>
        <dbReference type="Proteomes" id="UP000315953"/>
    </source>
</evidence>
<dbReference type="KEGG" id="dpm:FNV33_02885"/>